<evidence type="ECO:0000313" key="7">
    <source>
        <dbReference type="EMBL" id="CAG8980738.1"/>
    </source>
</evidence>
<name>A0A9N9LU16_9HELO</name>
<dbReference type="InterPro" id="IPR036318">
    <property type="entry name" value="FAD-bd_PCMH-like_sf"/>
</dbReference>
<comment type="caution">
    <text evidence="7">The sequence shown here is derived from an EMBL/GenBank/DDBJ whole genome shotgun (WGS) entry which is preliminary data.</text>
</comment>
<evidence type="ECO:0000256" key="4">
    <source>
        <dbReference type="ARBA" id="ARBA00023002"/>
    </source>
</evidence>
<dbReference type="Pfam" id="PF01565">
    <property type="entry name" value="FAD_binding_4"/>
    <property type="match status" value="1"/>
</dbReference>
<keyword evidence="3" id="KW-0274">FAD</keyword>
<keyword evidence="8" id="KW-1185">Reference proteome</keyword>
<dbReference type="InterPro" id="IPR016169">
    <property type="entry name" value="FAD-bd_PCMH_sub2"/>
</dbReference>
<sequence length="156" mass="17567">MGMIRLRFGLSLLLYLGRHVYAQSDREAQGFIGENDSVDNCFNAYKELSDVLGTKAYHGNLPRSFAKSYHCSRQGEVIPACVVRPITANDVSTTIQIVRKYQCHFAVKSGGHAMFKGASNAEGGVTIDMIKVNNDRKTVAREIDGERFMKFWNRWV</sequence>
<accession>A0A9N9LU16</accession>
<gene>
    <name evidence="7" type="ORF">HYALB_00012936</name>
</gene>
<dbReference type="OrthoDB" id="2151789at2759"/>
<dbReference type="InterPro" id="IPR006094">
    <property type="entry name" value="Oxid_FAD_bind_N"/>
</dbReference>
<dbReference type="AlphaFoldDB" id="A0A9N9LU16"/>
<feature type="signal peptide" evidence="5">
    <location>
        <begin position="1"/>
        <end position="22"/>
    </location>
</feature>
<feature type="chain" id="PRO_5040111422" description="FAD linked oxidase N-terminal domain-containing protein" evidence="5">
    <location>
        <begin position="23"/>
        <end position="156"/>
    </location>
</feature>
<dbReference type="GO" id="GO:0016491">
    <property type="term" value="F:oxidoreductase activity"/>
    <property type="evidence" value="ECO:0007669"/>
    <property type="project" value="UniProtKB-KW"/>
</dbReference>
<evidence type="ECO:0000313" key="8">
    <source>
        <dbReference type="Proteomes" id="UP000701801"/>
    </source>
</evidence>
<dbReference type="EMBL" id="CAJVRM010000412">
    <property type="protein sequence ID" value="CAG8980738.1"/>
    <property type="molecule type" value="Genomic_DNA"/>
</dbReference>
<dbReference type="Gene3D" id="3.30.465.10">
    <property type="match status" value="1"/>
</dbReference>
<evidence type="ECO:0000256" key="5">
    <source>
        <dbReference type="SAM" id="SignalP"/>
    </source>
</evidence>
<dbReference type="SUPFAM" id="SSF56176">
    <property type="entry name" value="FAD-binding/transporter-associated domain-like"/>
    <property type="match status" value="1"/>
</dbReference>
<dbReference type="PANTHER" id="PTHR42973:SF13">
    <property type="entry name" value="FAD-BINDING PCMH-TYPE DOMAIN-CONTAINING PROTEIN"/>
    <property type="match status" value="1"/>
</dbReference>
<comment type="similarity">
    <text evidence="1">Belongs to the oxygen-dependent FAD-linked oxidoreductase family.</text>
</comment>
<protein>
    <recommendedName>
        <fullName evidence="6">FAD linked oxidase N-terminal domain-containing protein</fullName>
    </recommendedName>
</protein>
<evidence type="ECO:0000259" key="6">
    <source>
        <dbReference type="Pfam" id="PF01565"/>
    </source>
</evidence>
<proteinExistence type="inferred from homology"/>
<organism evidence="7 8">
    <name type="scientific">Hymenoscyphus albidus</name>
    <dbReference type="NCBI Taxonomy" id="595503"/>
    <lineage>
        <taxon>Eukaryota</taxon>
        <taxon>Fungi</taxon>
        <taxon>Dikarya</taxon>
        <taxon>Ascomycota</taxon>
        <taxon>Pezizomycotina</taxon>
        <taxon>Leotiomycetes</taxon>
        <taxon>Helotiales</taxon>
        <taxon>Helotiaceae</taxon>
        <taxon>Hymenoscyphus</taxon>
    </lineage>
</organism>
<reference evidence="7" key="1">
    <citation type="submission" date="2021-07" db="EMBL/GenBank/DDBJ databases">
        <authorList>
            <person name="Durling M."/>
        </authorList>
    </citation>
    <scope>NUCLEOTIDE SEQUENCE</scope>
</reference>
<dbReference type="PANTHER" id="PTHR42973">
    <property type="entry name" value="BINDING OXIDOREDUCTASE, PUTATIVE (AFU_ORTHOLOGUE AFUA_1G17690)-RELATED"/>
    <property type="match status" value="1"/>
</dbReference>
<feature type="domain" description="FAD linked oxidase N-terminal" evidence="6">
    <location>
        <begin position="79"/>
        <end position="134"/>
    </location>
</feature>
<keyword evidence="2" id="KW-0285">Flavoprotein</keyword>
<keyword evidence="5" id="KW-0732">Signal</keyword>
<evidence type="ECO:0000256" key="3">
    <source>
        <dbReference type="ARBA" id="ARBA00022827"/>
    </source>
</evidence>
<evidence type="ECO:0000256" key="1">
    <source>
        <dbReference type="ARBA" id="ARBA00005466"/>
    </source>
</evidence>
<dbReference type="GO" id="GO:0050660">
    <property type="term" value="F:flavin adenine dinucleotide binding"/>
    <property type="evidence" value="ECO:0007669"/>
    <property type="project" value="InterPro"/>
</dbReference>
<dbReference type="InterPro" id="IPR050416">
    <property type="entry name" value="FAD-linked_Oxidoreductase"/>
</dbReference>
<evidence type="ECO:0000256" key="2">
    <source>
        <dbReference type="ARBA" id="ARBA00022630"/>
    </source>
</evidence>
<keyword evidence="4" id="KW-0560">Oxidoreductase</keyword>
<dbReference type="Proteomes" id="UP000701801">
    <property type="component" value="Unassembled WGS sequence"/>
</dbReference>